<dbReference type="eggNOG" id="KOG2525">
    <property type="taxonomic scope" value="Eukaryota"/>
</dbReference>
<dbReference type="Proteomes" id="UP000095285">
    <property type="component" value="Unassembled WGS sequence"/>
</dbReference>
<dbReference type="NCBIfam" id="TIGR01499">
    <property type="entry name" value="folC"/>
    <property type="match status" value="1"/>
</dbReference>
<keyword evidence="7" id="KW-0547">Nucleotide-binding</keyword>
<evidence type="ECO:0000256" key="3">
    <source>
        <dbReference type="ARBA" id="ARBA00013025"/>
    </source>
</evidence>
<dbReference type="UniPathway" id="UPA00850"/>
<dbReference type="SUPFAM" id="SSF53244">
    <property type="entry name" value="MurD-like peptide ligases, peptide-binding domain"/>
    <property type="match status" value="1"/>
</dbReference>
<evidence type="ECO:0000313" key="14">
    <source>
        <dbReference type="WBParaSite" id="EN70_8741"/>
    </source>
</evidence>
<comment type="similarity">
    <text evidence="2">Belongs to the folylpolyglutamate synthase family.</text>
</comment>
<evidence type="ECO:0000256" key="12">
    <source>
        <dbReference type="ARBA" id="ARBA00047493"/>
    </source>
</evidence>
<accession>A0A1I7W1W6</accession>
<dbReference type="PROSITE" id="PS01012">
    <property type="entry name" value="FOLYLPOLYGLU_SYNT_2"/>
    <property type="match status" value="1"/>
</dbReference>
<dbReference type="InterPro" id="IPR036615">
    <property type="entry name" value="Mur_ligase_C_dom_sf"/>
</dbReference>
<keyword evidence="5" id="KW-0436">Ligase</keyword>
<evidence type="ECO:0000256" key="5">
    <source>
        <dbReference type="ARBA" id="ARBA00022598"/>
    </source>
</evidence>
<protein>
    <recommendedName>
        <fullName evidence="3">tetrahydrofolate synthase</fullName>
        <ecNumber evidence="3">6.3.2.17</ecNumber>
    </recommendedName>
    <alternativeName>
        <fullName evidence="11">Folylpoly-gamma-glutamate synthetase</fullName>
    </alternativeName>
    <alternativeName>
        <fullName evidence="10">Tetrahydrofolylpolyglutamate synthase</fullName>
    </alternativeName>
</protein>
<name>A0A1I7W1W6_LOALO</name>
<reference evidence="14" key="2">
    <citation type="submission" date="2016-11" db="UniProtKB">
        <authorList>
            <consortium name="WormBaseParasite"/>
        </authorList>
    </citation>
    <scope>IDENTIFICATION</scope>
</reference>
<keyword evidence="4" id="KW-0554">One-carbon metabolism</keyword>
<dbReference type="EC" id="6.3.2.17" evidence="3"/>
<dbReference type="InterPro" id="IPR018109">
    <property type="entry name" value="Folylpolyglutamate_synth_CS"/>
</dbReference>
<dbReference type="GO" id="GO:0005829">
    <property type="term" value="C:cytosol"/>
    <property type="evidence" value="ECO:0007669"/>
    <property type="project" value="TreeGrafter"/>
</dbReference>
<dbReference type="Gene3D" id="3.90.190.20">
    <property type="entry name" value="Mur ligase, C-terminal domain"/>
    <property type="match status" value="1"/>
</dbReference>
<dbReference type="PROSITE" id="PS01011">
    <property type="entry name" value="FOLYLPOLYGLU_SYNT_1"/>
    <property type="match status" value="1"/>
</dbReference>
<keyword evidence="6" id="KW-0479">Metal-binding</keyword>
<dbReference type="InterPro" id="IPR001645">
    <property type="entry name" value="Folylpolyglutamate_synth"/>
</dbReference>
<dbReference type="PANTHER" id="PTHR11136:SF5">
    <property type="entry name" value="FOLYLPOLYGLUTAMATE SYNTHASE, MITOCHONDRIAL"/>
    <property type="match status" value="1"/>
</dbReference>
<dbReference type="GO" id="GO:0005524">
    <property type="term" value="F:ATP binding"/>
    <property type="evidence" value="ECO:0007669"/>
    <property type="project" value="UniProtKB-KW"/>
</dbReference>
<proteinExistence type="inferred from homology"/>
<evidence type="ECO:0000256" key="8">
    <source>
        <dbReference type="ARBA" id="ARBA00022840"/>
    </source>
</evidence>
<evidence type="ECO:0000256" key="4">
    <source>
        <dbReference type="ARBA" id="ARBA00022563"/>
    </source>
</evidence>
<dbReference type="PANTHER" id="PTHR11136">
    <property type="entry name" value="FOLYLPOLYGLUTAMATE SYNTHASE-RELATED"/>
    <property type="match status" value="1"/>
</dbReference>
<keyword evidence="8" id="KW-0067">ATP-binding</keyword>
<organism evidence="13 14">
    <name type="scientific">Loa loa</name>
    <name type="common">Eye worm</name>
    <name type="synonym">Filaria loa</name>
    <dbReference type="NCBI Taxonomy" id="7209"/>
    <lineage>
        <taxon>Eukaryota</taxon>
        <taxon>Metazoa</taxon>
        <taxon>Ecdysozoa</taxon>
        <taxon>Nematoda</taxon>
        <taxon>Chromadorea</taxon>
        <taxon>Rhabditida</taxon>
        <taxon>Spirurina</taxon>
        <taxon>Spiruromorpha</taxon>
        <taxon>Filarioidea</taxon>
        <taxon>Onchocercidae</taxon>
        <taxon>Loa</taxon>
    </lineage>
</organism>
<dbReference type="GO" id="GO:0005739">
    <property type="term" value="C:mitochondrion"/>
    <property type="evidence" value="ECO:0007669"/>
    <property type="project" value="TreeGrafter"/>
</dbReference>
<dbReference type="AlphaFoldDB" id="A0A1I7W1W6"/>
<evidence type="ECO:0000256" key="1">
    <source>
        <dbReference type="ARBA" id="ARBA00005150"/>
    </source>
</evidence>
<dbReference type="STRING" id="7209.A0A1I7W1W6"/>
<evidence type="ECO:0000256" key="10">
    <source>
        <dbReference type="ARBA" id="ARBA00030592"/>
    </source>
</evidence>
<dbReference type="WBParaSite" id="EN70_8741">
    <property type="protein sequence ID" value="EN70_8741"/>
    <property type="gene ID" value="EN70_8741"/>
</dbReference>
<comment type="catalytic activity">
    <reaction evidence="12">
        <text>(6S)-5,6,7,8-tetrahydrofolyl-(gamma-L-Glu)(n) + L-glutamate + ATP = (6S)-5,6,7,8-tetrahydrofolyl-(gamma-L-Glu)(n+1) + ADP + phosphate + H(+)</text>
        <dbReference type="Rhea" id="RHEA:10580"/>
        <dbReference type="Rhea" id="RHEA-COMP:14738"/>
        <dbReference type="Rhea" id="RHEA-COMP:14740"/>
        <dbReference type="ChEBI" id="CHEBI:15378"/>
        <dbReference type="ChEBI" id="CHEBI:29985"/>
        <dbReference type="ChEBI" id="CHEBI:30616"/>
        <dbReference type="ChEBI" id="CHEBI:43474"/>
        <dbReference type="ChEBI" id="CHEBI:141005"/>
        <dbReference type="ChEBI" id="CHEBI:456216"/>
        <dbReference type="EC" id="6.3.2.17"/>
    </reaction>
</comment>
<reference evidence="13" key="1">
    <citation type="submission" date="2012-04" db="EMBL/GenBank/DDBJ databases">
        <title>The Genome Sequence of Loa loa.</title>
        <authorList>
            <consortium name="The Broad Institute Genome Sequencing Platform"/>
            <consortium name="Broad Institute Genome Sequencing Center for Infectious Disease"/>
            <person name="Nutman T.B."/>
            <person name="Fink D.L."/>
            <person name="Russ C."/>
            <person name="Young S."/>
            <person name="Zeng Q."/>
            <person name="Gargeya S."/>
            <person name="Alvarado L."/>
            <person name="Berlin A."/>
            <person name="Chapman S.B."/>
            <person name="Chen Z."/>
            <person name="Freedman E."/>
            <person name="Gellesch M."/>
            <person name="Goldberg J."/>
            <person name="Griggs A."/>
            <person name="Gujja S."/>
            <person name="Heilman E.R."/>
            <person name="Heiman D."/>
            <person name="Howarth C."/>
            <person name="Mehta T."/>
            <person name="Neiman D."/>
            <person name="Pearson M."/>
            <person name="Roberts A."/>
            <person name="Saif S."/>
            <person name="Shea T."/>
            <person name="Shenoy N."/>
            <person name="Sisk P."/>
            <person name="Stolte C."/>
            <person name="Sykes S."/>
            <person name="White J."/>
            <person name="Yandava C."/>
            <person name="Haas B."/>
            <person name="Henn M.R."/>
            <person name="Nusbaum C."/>
            <person name="Birren B."/>
        </authorList>
    </citation>
    <scope>NUCLEOTIDE SEQUENCE [LARGE SCALE GENOMIC DNA]</scope>
</reference>
<evidence type="ECO:0000256" key="11">
    <source>
        <dbReference type="ARBA" id="ARBA00030876"/>
    </source>
</evidence>
<dbReference type="GO" id="GO:0006730">
    <property type="term" value="P:one-carbon metabolic process"/>
    <property type="evidence" value="ECO:0007669"/>
    <property type="project" value="UniProtKB-KW"/>
</dbReference>
<evidence type="ECO:0000256" key="6">
    <source>
        <dbReference type="ARBA" id="ARBA00022723"/>
    </source>
</evidence>
<dbReference type="Gene3D" id="3.40.1190.10">
    <property type="entry name" value="Mur-like, catalytic domain"/>
    <property type="match status" value="1"/>
</dbReference>
<dbReference type="InterPro" id="IPR036565">
    <property type="entry name" value="Mur-like_cat_sf"/>
</dbReference>
<keyword evidence="13" id="KW-1185">Reference proteome</keyword>
<dbReference type="GO" id="GO:0004326">
    <property type="term" value="F:tetrahydrofolylpolyglutamate synthase activity"/>
    <property type="evidence" value="ECO:0007669"/>
    <property type="project" value="UniProtKB-EC"/>
</dbReference>
<evidence type="ECO:0000256" key="9">
    <source>
        <dbReference type="ARBA" id="ARBA00022842"/>
    </source>
</evidence>
<sequence length="903" mass="102571">MSTPYKESIARLNGLQSNAATVRKSLSQRGQTPNVNHDITKWCLEKCNIELDEIDRLNVIHVSGTKGKGSTCAFTESILRQLGFKTGFYSSPHLVHVRERIRINGNPLMEEDFVKYFEYIYSSLEKAVKESDKTATMPSYFKFLTVMAFHVFIEEKVDVAIVEVGIGGEHDCTNIIQNPVVCGLTTLDYDHTSILGSTIELIAWHKAGIFKNGGMAVVSEQPDGAMEVLRERAVSKNCLMQIAPPFTAYGWPLSNIEYGISGIHQQLNITLAFQLVRLWLEKVHKFTDLFKHVENAELSNSEMLPGFVVPQKFLDGIRLCRWPGRSQIIKRGSVTYYLDGAHTPKSLECCMKWFLDENQRARRSWECDPFLILLFHCTGSRDPSMFLQELSKYDFKLALFCPPRLNPVTDQHSDRANYACSSYEEMNRVADHASIWRNFGYAHTKAEVFDCVQKAIERIEKSEATKNEVVVLVTGSLHLVGNVLAAFDFRVAEHQSRLSLSEFLHLNGAATLPHQLIRVAEYIRNWELFIEAAVKPGSFNWNRRLLIHPLHTKSYGFETFMALKYLGIELKIYDEKTGRAELVAWLRRTCKTEEGEAHCPIFLWKKAETKTSDVQELNNQKCPILILASHFYIPMSTNILDTHNIFYTTFKGKNLKEVLACRYSCHDLPPFRCLQIQKSLLITLPTYSDDITAYCMSNADDSDMAKDPNSLLTMITFMRSGTETESIRILHELYVPLFHGLPSRTTNLADALCKTVPHIDKLFQPDGFGDLGTLGHEPSYIVGPRLTTSIQNIDRLEVMHTPGPDEIAVVKRIPSAVNKMSILDMPFLVIIWDNSRNIPLYIARIADPVAKTTNMHVDATEEVISSNYSGNFFWKLLNPMRHAFGFNTNKRILDGHDTAPSLQ</sequence>
<keyword evidence="9" id="KW-0460">Magnesium</keyword>
<dbReference type="GO" id="GO:0046872">
    <property type="term" value="F:metal ion binding"/>
    <property type="evidence" value="ECO:0007669"/>
    <property type="project" value="UniProtKB-KW"/>
</dbReference>
<comment type="pathway">
    <text evidence="1">Cofactor biosynthesis; tetrahydrofolylpolyglutamate biosynthesis.</text>
</comment>
<evidence type="ECO:0000256" key="7">
    <source>
        <dbReference type="ARBA" id="ARBA00022741"/>
    </source>
</evidence>
<evidence type="ECO:0000313" key="13">
    <source>
        <dbReference type="Proteomes" id="UP000095285"/>
    </source>
</evidence>
<dbReference type="SUPFAM" id="SSF53623">
    <property type="entry name" value="MurD-like peptide ligases, catalytic domain"/>
    <property type="match status" value="1"/>
</dbReference>
<evidence type="ECO:0000256" key="2">
    <source>
        <dbReference type="ARBA" id="ARBA00008276"/>
    </source>
</evidence>